<dbReference type="PROSITE" id="PS50850">
    <property type="entry name" value="MFS"/>
    <property type="match status" value="1"/>
</dbReference>
<dbReference type="GO" id="GO:0016020">
    <property type="term" value="C:membrane"/>
    <property type="evidence" value="ECO:0007669"/>
    <property type="project" value="UniProtKB-SubCell"/>
</dbReference>
<keyword evidence="2" id="KW-0813">Transport</keyword>
<feature type="transmembrane region" description="Helical" evidence="6">
    <location>
        <begin position="73"/>
        <end position="101"/>
    </location>
</feature>
<protein>
    <recommendedName>
        <fullName evidence="7">Major facilitator superfamily (MFS) profile domain-containing protein</fullName>
    </recommendedName>
</protein>
<organism evidence="8 9">
    <name type="scientific">Mucor lusitanicus CBS 277.49</name>
    <dbReference type="NCBI Taxonomy" id="747725"/>
    <lineage>
        <taxon>Eukaryota</taxon>
        <taxon>Fungi</taxon>
        <taxon>Fungi incertae sedis</taxon>
        <taxon>Mucoromycota</taxon>
        <taxon>Mucoromycotina</taxon>
        <taxon>Mucoromycetes</taxon>
        <taxon>Mucorales</taxon>
        <taxon>Mucorineae</taxon>
        <taxon>Mucoraceae</taxon>
        <taxon>Mucor</taxon>
    </lineage>
</organism>
<evidence type="ECO:0000256" key="2">
    <source>
        <dbReference type="ARBA" id="ARBA00022448"/>
    </source>
</evidence>
<dbReference type="VEuPathDB" id="FungiDB:MUCCIDRAFT_111161"/>
<keyword evidence="5 6" id="KW-0472">Membrane</keyword>
<feature type="transmembrane region" description="Helical" evidence="6">
    <location>
        <begin position="448"/>
        <end position="471"/>
    </location>
</feature>
<proteinExistence type="predicted"/>
<dbReference type="InterPro" id="IPR050930">
    <property type="entry name" value="MFS_Vesicular_Transporter"/>
</dbReference>
<feature type="transmembrane region" description="Helical" evidence="6">
    <location>
        <begin position="156"/>
        <end position="180"/>
    </location>
</feature>
<dbReference type="InterPro" id="IPR020846">
    <property type="entry name" value="MFS_dom"/>
</dbReference>
<dbReference type="OrthoDB" id="5086884at2759"/>
<dbReference type="InterPro" id="IPR011701">
    <property type="entry name" value="MFS"/>
</dbReference>
<dbReference type="Pfam" id="PF07690">
    <property type="entry name" value="MFS_1"/>
    <property type="match status" value="1"/>
</dbReference>
<evidence type="ECO:0000256" key="6">
    <source>
        <dbReference type="SAM" id="Phobius"/>
    </source>
</evidence>
<feature type="transmembrane region" description="Helical" evidence="6">
    <location>
        <begin position="503"/>
        <end position="522"/>
    </location>
</feature>
<comment type="subcellular location">
    <subcellularLocation>
        <location evidence="1">Membrane</location>
        <topology evidence="1">Multi-pass membrane protein</topology>
    </subcellularLocation>
</comment>
<dbReference type="SUPFAM" id="SSF103473">
    <property type="entry name" value="MFS general substrate transporter"/>
    <property type="match status" value="1"/>
</dbReference>
<keyword evidence="3 6" id="KW-0812">Transmembrane</keyword>
<sequence>MLKRFFSAIAPVRSKKSTRRVHHTNHSNIHDSNEDILRIIKLYNQGTMKTINDEATLNGIKYPCLLRYRASNFYVFLTAALSIFTSIYSNASLSSITLYIIQSQIKPTQSALQGGNMDMFSDDAVVYVLSSFYLSGLLLGSFMFGWLGCQIRQRKYLLLIGTCASILAGGALMVSIEYWMLFPAKFLQGLSNASIWLMCTALIADVWPQSKWGSMIGFILCTYPLGMSSGLTIGGVIFEHANHKACFLCALGLSCWTLLMQLCLIERCTIPSDWMESKQDTVHLEHETEMQEHHFKDMQRELNIMEEGAMWSKSSSMSTINLRDQPIIFEKEKESSIKSSAKVVLQNLLAVRLVRSAEFMACLYQLVAMTTILGALKPSLMIKLEFQMSVLNMVYRHIVLSTFLLPCAVSSVANGWLCDRFGTKIVGLTSMVISIPAFMWIGVPHQSIQSVVSALVVSGITLSGISVSAIYSTIKIMQKIMLQQQFEKTKQQQQQYQQQHMPAIFATMYLMSGVGLFLGFFLSKLNDIIGFFWLCFVLSMLLVTCLPLMAYFPKGKLFPKNSSQTGFSASTSKKSIVNNTRPESFAESILSDDETTLGSSSKSDCNVTLESKSIIVIP</sequence>
<keyword evidence="4 6" id="KW-1133">Transmembrane helix</keyword>
<feature type="transmembrane region" description="Helical" evidence="6">
    <location>
        <begin position="124"/>
        <end position="149"/>
    </location>
</feature>
<dbReference type="EMBL" id="AMYB01000005">
    <property type="protein sequence ID" value="OAD01821.1"/>
    <property type="molecule type" value="Genomic_DNA"/>
</dbReference>
<gene>
    <name evidence="8" type="ORF">MUCCIDRAFT_111161</name>
</gene>
<reference evidence="8 9" key="1">
    <citation type="submission" date="2015-06" db="EMBL/GenBank/DDBJ databases">
        <title>Expansion of signal transduction pathways in fungi by whole-genome duplication.</title>
        <authorList>
            <consortium name="DOE Joint Genome Institute"/>
            <person name="Corrochano L.M."/>
            <person name="Kuo A."/>
            <person name="Marcet-Houben M."/>
            <person name="Polaino S."/>
            <person name="Salamov A."/>
            <person name="Villalobos J.M."/>
            <person name="Alvarez M.I."/>
            <person name="Avalos J."/>
            <person name="Benito E.P."/>
            <person name="Benoit I."/>
            <person name="Burger G."/>
            <person name="Camino L.P."/>
            <person name="Canovas D."/>
            <person name="Cerda-Olmedo E."/>
            <person name="Cheng J.-F."/>
            <person name="Dominguez A."/>
            <person name="Elias M."/>
            <person name="Eslava A.P."/>
            <person name="Glaser F."/>
            <person name="Grimwood J."/>
            <person name="Gutierrez G."/>
            <person name="Heitman J."/>
            <person name="Henrissat B."/>
            <person name="Iturriaga E.A."/>
            <person name="Lang B.F."/>
            <person name="Lavin J.L."/>
            <person name="Lee S."/>
            <person name="Li W."/>
            <person name="Lindquist E."/>
            <person name="Lopez-Garcia S."/>
            <person name="Luque E.M."/>
            <person name="Marcos A.T."/>
            <person name="Martin J."/>
            <person name="Mccluskey K."/>
            <person name="Medina H.R."/>
            <person name="Miralles-Duran A."/>
            <person name="Miyazaki A."/>
            <person name="Munoz-Torres E."/>
            <person name="Oguiza J.A."/>
            <person name="Ohm R."/>
            <person name="Olmedo M."/>
            <person name="Orejas M."/>
            <person name="Ortiz-Castellanos L."/>
            <person name="Pisabarro A.G."/>
            <person name="Rodriguez-Romero J."/>
            <person name="Ruiz-Herrera J."/>
            <person name="Ruiz-Vazquez R."/>
            <person name="Sanz C."/>
            <person name="Schackwitz W."/>
            <person name="Schmutz J."/>
            <person name="Shahriari M."/>
            <person name="Shelest E."/>
            <person name="Silva-Franco F."/>
            <person name="Soanes D."/>
            <person name="Syed K."/>
            <person name="Tagua V.G."/>
            <person name="Talbot N.J."/>
            <person name="Thon M."/>
            <person name="De Vries R.P."/>
            <person name="Wiebenga A."/>
            <person name="Yadav J.S."/>
            <person name="Braun E.L."/>
            <person name="Baker S."/>
            <person name="Garre V."/>
            <person name="Horwitz B."/>
            <person name="Torres-Martinez S."/>
            <person name="Idnurm A."/>
            <person name="Herrera-Estrella A."/>
            <person name="Gabaldon T."/>
            <person name="Grigoriev I.V."/>
        </authorList>
    </citation>
    <scope>NUCLEOTIDE SEQUENCE [LARGE SCALE GENOMIC DNA]</scope>
    <source>
        <strain evidence="8 9">CBS 277.49</strain>
    </source>
</reference>
<feature type="transmembrane region" description="Helical" evidence="6">
    <location>
        <begin position="528"/>
        <end position="552"/>
    </location>
</feature>
<feature type="transmembrane region" description="Helical" evidence="6">
    <location>
        <begin position="216"/>
        <end position="238"/>
    </location>
</feature>
<accession>A0A168JZX3</accession>
<evidence type="ECO:0000259" key="7">
    <source>
        <dbReference type="PROSITE" id="PS50850"/>
    </source>
</evidence>
<feature type="transmembrane region" description="Helical" evidence="6">
    <location>
        <begin position="425"/>
        <end position="442"/>
    </location>
</feature>
<dbReference type="InterPro" id="IPR036259">
    <property type="entry name" value="MFS_trans_sf"/>
</dbReference>
<keyword evidence="9" id="KW-1185">Reference proteome</keyword>
<feature type="transmembrane region" description="Helical" evidence="6">
    <location>
        <begin position="394"/>
        <end position="413"/>
    </location>
</feature>
<feature type="domain" description="Major facilitator superfamily (MFS) profile" evidence="7">
    <location>
        <begin position="75"/>
        <end position="618"/>
    </location>
</feature>
<dbReference type="Proteomes" id="UP000077051">
    <property type="component" value="Unassembled WGS sequence"/>
</dbReference>
<dbReference type="GO" id="GO:0022857">
    <property type="term" value="F:transmembrane transporter activity"/>
    <property type="evidence" value="ECO:0007669"/>
    <property type="project" value="InterPro"/>
</dbReference>
<evidence type="ECO:0000256" key="5">
    <source>
        <dbReference type="ARBA" id="ARBA00023136"/>
    </source>
</evidence>
<dbReference type="Gene3D" id="1.20.1250.20">
    <property type="entry name" value="MFS general substrate transporter like domains"/>
    <property type="match status" value="2"/>
</dbReference>
<dbReference type="PANTHER" id="PTHR23506:SF23">
    <property type="entry name" value="GH10249P"/>
    <property type="match status" value="1"/>
</dbReference>
<evidence type="ECO:0000313" key="8">
    <source>
        <dbReference type="EMBL" id="OAD01821.1"/>
    </source>
</evidence>
<evidence type="ECO:0000256" key="1">
    <source>
        <dbReference type="ARBA" id="ARBA00004141"/>
    </source>
</evidence>
<dbReference type="AlphaFoldDB" id="A0A168JZX3"/>
<evidence type="ECO:0000256" key="3">
    <source>
        <dbReference type="ARBA" id="ARBA00022692"/>
    </source>
</evidence>
<feature type="transmembrane region" description="Helical" evidence="6">
    <location>
        <begin position="362"/>
        <end position="382"/>
    </location>
</feature>
<name>A0A168JZX3_MUCCL</name>
<dbReference type="STRING" id="747725.A0A168JZX3"/>
<evidence type="ECO:0000313" key="9">
    <source>
        <dbReference type="Proteomes" id="UP000077051"/>
    </source>
</evidence>
<evidence type="ECO:0000256" key="4">
    <source>
        <dbReference type="ARBA" id="ARBA00022989"/>
    </source>
</evidence>
<dbReference type="PANTHER" id="PTHR23506">
    <property type="entry name" value="GH10249P"/>
    <property type="match status" value="1"/>
</dbReference>
<comment type="caution">
    <text evidence="8">The sequence shown here is derived from an EMBL/GenBank/DDBJ whole genome shotgun (WGS) entry which is preliminary data.</text>
</comment>